<comment type="caution">
    <text evidence="1">The sequence shown here is derived from an EMBL/GenBank/DDBJ whole genome shotgun (WGS) entry which is preliminary data.</text>
</comment>
<evidence type="ECO:0008006" key="3">
    <source>
        <dbReference type="Google" id="ProtNLM"/>
    </source>
</evidence>
<proteinExistence type="predicted"/>
<accession>A0ABR2YIF2</accession>
<dbReference type="EMBL" id="JALJOT010000011">
    <property type="protein sequence ID" value="KAK9905943.1"/>
    <property type="molecule type" value="Genomic_DNA"/>
</dbReference>
<dbReference type="PANTHER" id="PTHR43975:SF2">
    <property type="entry name" value="EG:BACR7A4.14 PROTEIN-RELATED"/>
    <property type="match status" value="1"/>
</dbReference>
<name>A0ABR2YIF2_9CHLO</name>
<dbReference type="PRINTS" id="PR00080">
    <property type="entry name" value="SDRFAMILY"/>
</dbReference>
<gene>
    <name evidence="1" type="ORF">WJX75_009272</name>
</gene>
<protein>
    <recommendedName>
        <fullName evidence="3">NAD(P)-binding protein</fullName>
    </recommendedName>
</protein>
<organism evidence="1 2">
    <name type="scientific">Coccomyxa subellipsoidea</name>
    <dbReference type="NCBI Taxonomy" id="248742"/>
    <lineage>
        <taxon>Eukaryota</taxon>
        <taxon>Viridiplantae</taxon>
        <taxon>Chlorophyta</taxon>
        <taxon>core chlorophytes</taxon>
        <taxon>Trebouxiophyceae</taxon>
        <taxon>Trebouxiophyceae incertae sedis</taxon>
        <taxon>Coccomyxaceae</taxon>
        <taxon>Coccomyxa</taxon>
    </lineage>
</organism>
<dbReference type="SUPFAM" id="SSF51735">
    <property type="entry name" value="NAD(P)-binding Rossmann-fold domains"/>
    <property type="match status" value="1"/>
</dbReference>
<reference evidence="1 2" key="1">
    <citation type="journal article" date="2024" name="Nat. Commun.">
        <title>Phylogenomics reveals the evolutionary origins of lichenization in chlorophyte algae.</title>
        <authorList>
            <person name="Puginier C."/>
            <person name="Libourel C."/>
            <person name="Otte J."/>
            <person name="Skaloud P."/>
            <person name="Haon M."/>
            <person name="Grisel S."/>
            <person name="Petersen M."/>
            <person name="Berrin J.G."/>
            <person name="Delaux P.M."/>
            <person name="Dal Grande F."/>
            <person name="Keller J."/>
        </authorList>
    </citation>
    <scope>NUCLEOTIDE SEQUENCE [LARGE SCALE GENOMIC DNA]</scope>
    <source>
        <strain evidence="1 2">SAG 216-7</strain>
    </source>
</reference>
<keyword evidence="2" id="KW-1185">Reference proteome</keyword>
<dbReference type="InterPro" id="IPR036291">
    <property type="entry name" value="NAD(P)-bd_dom_sf"/>
</dbReference>
<evidence type="ECO:0000313" key="1">
    <source>
        <dbReference type="EMBL" id="KAK9905943.1"/>
    </source>
</evidence>
<dbReference type="Gene3D" id="3.40.50.720">
    <property type="entry name" value="NAD(P)-binding Rossmann-like Domain"/>
    <property type="match status" value="1"/>
</dbReference>
<sequence>MNTFANIPCTAVLGKKRRSLTAVPSATPIIPDLKDKRVLVTDGLLGIGKAVAFAFDANGCSVAILGSDSDLHRLDDVARQMKYGVVVVADLTKEADANKAVKDAVQMLGGLDILVNCGGAPTGIDGTDQAVFMAEFKLHVTGTLTLIRAAETELIKNKGAIINVSSAAANIPGDSFTAYDMVKAAEDKLTKDLAFQYAPQGVRVNCVLPGVINTELCDDMAELKGLGKKDMMAALAAKHPLGHVSEP</sequence>
<dbReference type="Proteomes" id="UP001491310">
    <property type="component" value="Unassembled WGS sequence"/>
</dbReference>
<dbReference type="PANTHER" id="PTHR43975">
    <property type="entry name" value="ZGC:101858"/>
    <property type="match status" value="1"/>
</dbReference>
<dbReference type="PRINTS" id="PR00081">
    <property type="entry name" value="GDHRDH"/>
</dbReference>
<dbReference type="InterPro" id="IPR002347">
    <property type="entry name" value="SDR_fam"/>
</dbReference>
<dbReference type="Pfam" id="PF13561">
    <property type="entry name" value="adh_short_C2"/>
    <property type="match status" value="1"/>
</dbReference>
<evidence type="ECO:0000313" key="2">
    <source>
        <dbReference type="Proteomes" id="UP001491310"/>
    </source>
</evidence>